<feature type="non-terminal residue" evidence="1">
    <location>
        <position position="39"/>
    </location>
</feature>
<comment type="caution">
    <text evidence="1">The sequence shown here is derived from an EMBL/GenBank/DDBJ whole genome shotgun (WGS) entry which is preliminary data.</text>
</comment>
<dbReference type="Proteomes" id="UP001151532">
    <property type="component" value="Chromosome 9"/>
</dbReference>
<dbReference type="EMBL" id="JAPFFK010000018">
    <property type="protein sequence ID" value="KAJ6691827.1"/>
    <property type="molecule type" value="Genomic_DNA"/>
</dbReference>
<reference evidence="1" key="1">
    <citation type="submission" date="2022-11" db="EMBL/GenBank/DDBJ databases">
        <authorList>
            <person name="Hyden B.L."/>
            <person name="Feng K."/>
            <person name="Yates T."/>
            <person name="Jawdy S."/>
            <person name="Smart L.B."/>
            <person name="Muchero W."/>
        </authorList>
    </citation>
    <scope>NUCLEOTIDE SEQUENCE</scope>
    <source>
        <tissue evidence="1">Shoot tip</tissue>
    </source>
</reference>
<proteinExistence type="predicted"/>
<name>A0A9Q0PPJ9_SALPP</name>
<evidence type="ECO:0000313" key="1">
    <source>
        <dbReference type="EMBL" id="KAJ6691827.1"/>
    </source>
</evidence>
<dbReference type="AlphaFoldDB" id="A0A9Q0PPJ9"/>
<keyword evidence="2" id="KW-1185">Reference proteome</keyword>
<accession>A0A9Q0PPJ9</accession>
<organism evidence="1 2">
    <name type="scientific">Salix purpurea</name>
    <name type="common">Purple osier willow</name>
    <dbReference type="NCBI Taxonomy" id="77065"/>
    <lineage>
        <taxon>Eukaryota</taxon>
        <taxon>Viridiplantae</taxon>
        <taxon>Streptophyta</taxon>
        <taxon>Embryophyta</taxon>
        <taxon>Tracheophyta</taxon>
        <taxon>Spermatophyta</taxon>
        <taxon>Magnoliopsida</taxon>
        <taxon>eudicotyledons</taxon>
        <taxon>Gunneridae</taxon>
        <taxon>Pentapetalae</taxon>
        <taxon>rosids</taxon>
        <taxon>fabids</taxon>
        <taxon>Malpighiales</taxon>
        <taxon>Salicaceae</taxon>
        <taxon>Saliceae</taxon>
        <taxon>Salix</taxon>
    </lineage>
</organism>
<reference evidence="1" key="2">
    <citation type="journal article" date="2023" name="Int. J. Mol. Sci.">
        <title>De Novo Assembly and Annotation of 11 Diverse Shrub Willow (Salix) Genomes Reveals Novel Gene Organization in Sex-Linked Regions.</title>
        <authorList>
            <person name="Hyden B."/>
            <person name="Feng K."/>
            <person name="Yates T.B."/>
            <person name="Jawdy S."/>
            <person name="Cereghino C."/>
            <person name="Smart L.B."/>
            <person name="Muchero W."/>
        </authorList>
    </citation>
    <scope>NUCLEOTIDE SEQUENCE</scope>
    <source>
        <tissue evidence="1">Shoot tip</tissue>
    </source>
</reference>
<protein>
    <submittedName>
        <fullName evidence="1">Uncharacterized protein</fullName>
    </submittedName>
</protein>
<gene>
    <name evidence="1" type="ORF">OIU79_013749</name>
</gene>
<sequence length="39" mass="4701">MSIKYKKNLLYITFACRHFPLHHPSMLATFCNLYRCQIP</sequence>
<evidence type="ECO:0000313" key="2">
    <source>
        <dbReference type="Proteomes" id="UP001151532"/>
    </source>
</evidence>